<dbReference type="Pfam" id="PF10343">
    <property type="entry name" value="Q_salvage"/>
    <property type="match status" value="1"/>
</dbReference>
<dbReference type="AlphaFoldDB" id="T1GD32"/>
<dbReference type="EC" id="3.2.2.-" evidence="6"/>
<dbReference type="InterPro" id="IPR019438">
    <property type="entry name" value="Q_salvage"/>
</dbReference>
<dbReference type="PANTHER" id="PTHR21314">
    <property type="entry name" value="QUEUOSINE 5'-PHOSPHATE N-GLYCOSYLASE_HYDROLASE-RELATED"/>
    <property type="match status" value="1"/>
</dbReference>
<evidence type="ECO:0000313" key="8">
    <source>
        <dbReference type="Proteomes" id="UP000015102"/>
    </source>
</evidence>
<accession>T1GD32</accession>
<evidence type="ECO:0000256" key="6">
    <source>
        <dbReference type="RuleBase" id="RU365002"/>
    </source>
</evidence>
<organism evidence="7 8">
    <name type="scientific">Megaselia scalaris</name>
    <name type="common">Humpbacked fly</name>
    <name type="synonym">Phora scalaris</name>
    <dbReference type="NCBI Taxonomy" id="36166"/>
    <lineage>
        <taxon>Eukaryota</taxon>
        <taxon>Metazoa</taxon>
        <taxon>Ecdysozoa</taxon>
        <taxon>Arthropoda</taxon>
        <taxon>Hexapoda</taxon>
        <taxon>Insecta</taxon>
        <taxon>Pterygota</taxon>
        <taxon>Neoptera</taxon>
        <taxon>Endopterygota</taxon>
        <taxon>Diptera</taxon>
        <taxon>Brachycera</taxon>
        <taxon>Muscomorpha</taxon>
        <taxon>Platypezoidea</taxon>
        <taxon>Phoridae</taxon>
        <taxon>Megaseliini</taxon>
        <taxon>Megaselia</taxon>
    </lineage>
</organism>
<reference evidence="7" key="2">
    <citation type="submission" date="2015-06" db="UniProtKB">
        <authorList>
            <consortium name="EnsemblMetazoa"/>
        </authorList>
    </citation>
    <scope>IDENTIFICATION</scope>
</reference>
<sequence length="219" mass="25218">NDTKWKVDGQTGYFGLCAAITRALKKGVDVTNSKVYSKFTEEELLEILKSDDGETVCPLIKERVECLRQVGSKLLEKYDGRFENCVKICNNESVKLLDLIVTEFPCFADEATFKDKRVSLYKRAQILIGDLWACFEGQGIGYFKDIDQITMFPDYRVPQVLVHFKSLEVVCWPLREYTERIRACTYGPHIKDLCSMSDITQHDVRKGLGREQPRIQDKI</sequence>
<dbReference type="PANTHER" id="PTHR21314:SF0">
    <property type="entry name" value="QUEUOSINE 5'-PHOSPHATE N-GLYCOSYLASE_HYDROLASE"/>
    <property type="match status" value="1"/>
</dbReference>
<evidence type="ECO:0000256" key="2">
    <source>
        <dbReference type="ARBA" id="ARBA00035119"/>
    </source>
</evidence>
<dbReference type="Proteomes" id="UP000015102">
    <property type="component" value="Unassembled WGS sequence"/>
</dbReference>
<keyword evidence="8" id="KW-1185">Reference proteome</keyword>
<dbReference type="GO" id="GO:0006400">
    <property type="term" value="P:tRNA modification"/>
    <property type="evidence" value="ECO:0007669"/>
    <property type="project" value="TreeGrafter"/>
</dbReference>
<comment type="function">
    <text evidence="6">Catalyzes the hydrolysis of queuosine 5'-phosphate, releasing the nucleobase queuine (q). Is required for salvage of queuine from exogenous queuosine (Q) that is imported and then converted to queuosine 5'-phosphate intracellularly.</text>
</comment>
<protein>
    <recommendedName>
        <fullName evidence="3 6">Queuosine 5'-phosphate N-glycosylase/hydrolase</fullName>
        <ecNumber evidence="6">3.2.2.-</ecNumber>
    </recommendedName>
    <alternativeName>
        <fullName evidence="4 6">Queuosine-nucleotide N-glycosylase/hydrolase</fullName>
    </alternativeName>
</protein>
<evidence type="ECO:0000256" key="3">
    <source>
        <dbReference type="ARBA" id="ARBA00035306"/>
    </source>
</evidence>
<dbReference type="EnsemblMetazoa" id="MESCA001211-RA">
    <property type="protein sequence ID" value="MESCA001211-PA"/>
    <property type="gene ID" value="MESCA001211"/>
</dbReference>
<keyword evidence="1 6" id="KW-0378">Hydrolase</keyword>
<dbReference type="EMBL" id="CAQQ02060306">
    <property type="status" value="NOT_ANNOTATED_CDS"/>
    <property type="molecule type" value="Genomic_DNA"/>
</dbReference>
<evidence type="ECO:0000256" key="4">
    <source>
        <dbReference type="ARBA" id="ARBA00035393"/>
    </source>
</evidence>
<proteinExistence type="inferred from homology"/>
<evidence type="ECO:0000256" key="1">
    <source>
        <dbReference type="ARBA" id="ARBA00022801"/>
    </source>
</evidence>
<dbReference type="OMA" id="RIRACTY"/>
<dbReference type="GO" id="GO:0016787">
    <property type="term" value="F:hydrolase activity"/>
    <property type="evidence" value="ECO:0007669"/>
    <property type="project" value="UniProtKB-KW"/>
</dbReference>
<evidence type="ECO:0000313" key="7">
    <source>
        <dbReference type="EnsemblMetazoa" id="MESCA001211-PA"/>
    </source>
</evidence>
<dbReference type="STRING" id="36166.T1GD32"/>
<reference evidence="8" key="1">
    <citation type="submission" date="2013-02" db="EMBL/GenBank/DDBJ databases">
        <authorList>
            <person name="Hughes D."/>
        </authorList>
    </citation>
    <scope>NUCLEOTIDE SEQUENCE</scope>
    <source>
        <strain>Durham</strain>
        <strain evidence="8">NC isolate 2 -- Noor lab</strain>
    </source>
</reference>
<name>T1GD32_MEGSC</name>
<comment type="catalytic activity">
    <reaction evidence="5 6">
        <text>queuosine 5'-phosphate + H2O = queuine + D-ribose 5-phosphate</text>
        <dbReference type="Rhea" id="RHEA:75387"/>
        <dbReference type="ChEBI" id="CHEBI:15377"/>
        <dbReference type="ChEBI" id="CHEBI:17433"/>
        <dbReference type="ChEBI" id="CHEBI:78346"/>
        <dbReference type="ChEBI" id="CHEBI:194371"/>
    </reaction>
    <physiologicalReaction direction="left-to-right" evidence="5 6">
        <dbReference type="Rhea" id="RHEA:75388"/>
    </physiologicalReaction>
</comment>
<comment type="similarity">
    <text evidence="2 6">Belongs to the QNG1 protein family.</text>
</comment>
<dbReference type="EMBL" id="CAQQ02060307">
    <property type="status" value="NOT_ANNOTATED_CDS"/>
    <property type="molecule type" value="Genomic_DNA"/>
</dbReference>
<dbReference type="HOGENOM" id="CLU_1264371_0_0_1"/>
<evidence type="ECO:0000256" key="5">
    <source>
        <dbReference type="ARBA" id="ARBA00048204"/>
    </source>
</evidence>